<evidence type="ECO:0000256" key="5">
    <source>
        <dbReference type="ARBA" id="ARBA00023054"/>
    </source>
</evidence>
<dbReference type="GO" id="GO:0007052">
    <property type="term" value="P:mitotic spindle organization"/>
    <property type="evidence" value="ECO:0007669"/>
    <property type="project" value="TreeGrafter"/>
</dbReference>
<comment type="subcellular location">
    <subcellularLocation>
        <location evidence="1">Cytoplasm</location>
    </subcellularLocation>
</comment>
<feature type="compositionally biased region" description="Basic and acidic residues" evidence="6">
    <location>
        <begin position="590"/>
        <end position="603"/>
    </location>
</feature>
<dbReference type="Gene3D" id="3.40.850.10">
    <property type="entry name" value="Kinesin motor domain"/>
    <property type="match status" value="1"/>
</dbReference>
<proteinExistence type="predicted"/>
<dbReference type="OrthoDB" id="425146at2759"/>
<dbReference type="InterPro" id="IPR027417">
    <property type="entry name" value="P-loop_NTPase"/>
</dbReference>
<feature type="domain" description="Kinesin motor" evidence="7">
    <location>
        <begin position="112"/>
        <end position="339"/>
    </location>
</feature>
<name>A0A1Q9EI99_SYMMI</name>
<dbReference type="GO" id="GO:0005524">
    <property type="term" value="F:ATP binding"/>
    <property type="evidence" value="ECO:0007669"/>
    <property type="project" value="UniProtKB-KW"/>
</dbReference>
<dbReference type="Pfam" id="PF00225">
    <property type="entry name" value="Kinesin"/>
    <property type="match status" value="1"/>
</dbReference>
<dbReference type="InterPro" id="IPR001752">
    <property type="entry name" value="Kinesin_motor_dom"/>
</dbReference>
<dbReference type="InterPro" id="IPR027640">
    <property type="entry name" value="Kinesin-like_fam"/>
</dbReference>
<dbReference type="GO" id="GO:0003777">
    <property type="term" value="F:microtubule motor activity"/>
    <property type="evidence" value="ECO:0007669"/>
    <property type="project" value="InterPro"/>
</dbReference>
<feature type="compositionally biased region" description="Polar residues" evidence="6">
    <location>
        <begin position="407"/>
        <end position="422"/>
    </location>
</feature>
<keyword evidence="3" id="KW-0547">Nucleotide-binding</keyword>
<protein>
    <submittedName>
        <fullName evidence="8">Kinesin-like protein KIF21B</fullName>
    </submittedName>
</protein>
<dbReference type="GO" id="GO:0007018">
    <property type="term" value="P:microtubule-based movement"/>
    <property type="evidence" value="ECO:0007669"/>
    <property type="project" value="InterPro"/>
</dbReference>
<organism evidence="8 9">
    <name type="scientific">Symbiodinium microadriaticum</name>
    <name type="common">Dinoflagellate</name>
    <name type="synonym">Zooxanthella microadriatica</name>
    <dbReference type="NCBI Taxonomy" id="2951"/>
    <lineage>
        <taxon>Eukaryota</taxon>
        <taxon>Sar</taxon>
        <taxon>Alveolata</taxon>
        <taxon>Dinophyceae</taxon>
        <taxon>Suessiales</taxon>
        <taxon>Symbiodiniaceae</taxon>
        <taxon>Symbiodinium</taxon>
    </lineage>
</organism>
<accession>A0A1Q9EI99</accession>
<dbReference type="AlphaFoldDB" id="A0A1Q9EI99"/>
<dbReference type="GO" id="GO:0008017">
    <property type="term" value="F:microtubule binding"/>
    <property type="evidence" value="ECO:0007669"/>
    <property type="project" value="InterPro"/>
</dbReference>
<evidence type="ECO:0000256" key="6">
    <source>
        <dbReference type="SAM" id="MobiDB-lite"/>
    </source>
</evidence>
<feature type="compositionally biased region" description="Acidic residues" evidence="6">
    <location>
        <begin position="425"/>
        <end position="439"/>
    </location>
</feature>
<keyword evidence="9" id="KW-1185">Reference proteome</keyword>
<feature type="compositionally biased region" description="Basic residues" evidence="6">
    <location>
        <begin position="523"/>
        <end position="536"/>
    </location>
</feature>
<evidence type="ECO:0000256" key="4">
    <source>
        <dbReference type="ARBA" id="ARBA00022840"/>
    </source>
</evidence>
<dbReference type="SMART" id="SM00129">
    <property type="entry name" value="KISc"/>
    <property type="match status" value="1"/>
</dbReference>
<gene>
    <name evidence="8" type="primary">KIF21B</name>
    <name evidence="8" type="ORF">AK812_SmicGene9443</name>
</gene>
<feature type="compositionally biased region" description="Basic and acidic residues" evidence="6">
    <location>
        <begin position="562"/>
        <end position="578"/>
    </location>
</feature>
<reference evidence="8 9" key="1">
    <citation type="submission" date="2016-02" db="EMBL/GenBank/DDBJ databases">
        <title>Genome analysis of coral dinoflagellate symbionts highlights evolutionary adaptations to a symbiotic lifestyle.</title>
        <authorList>
            <person name="Aranda M."/>
            <person name="Li Y."/>
            <person name="Liew Y.J."/>
            <person name="Baumgarten S."/>
            <person name="Simakov O."/>
            <person name="Wilson M."/>
            <person name="Piel J."/>
            <person name="Ashoor H."/>
            <person name="Bougouffa S."/>
            <person name="Bajic V.B."/>
            <person name="Ryu T."/>
            <person name="Ravasi T."/>
            <person name="Bayer T."/>
            <person name="Micklem G."/>
            <person name="Kim H."/>
            <person name="Bhak J."/>
            <person name="Lajeunesse T.C."/>
            <person name="Voolstra C.R."/>
        </authorList>
    </citation>
    <scope>NUCLEOTIDE SEQUENCE [LARGE SCALE GENOMIC DNA]</scope>
    <source>
        <strain evidence="8 9">CCMP2467</strain>
    </source>
</reference>
<dbReference type="InterPro" id="IPR036961">
    <property type="entry name" value="Kinesin_motor_dom_sf"/>
</dbReference>
<dbReference type="EMBL" id="LSRX01000145">
    <property type="protein sequence ID" value="OLQ07184.1"/>
    <property type="molecule type" value="Genomic_DNA"/>
</dbReference>
<dbReference type="Proteomes" id="UP000186817">
    <property type="component" value="Unassembled WGS sequence"/>
</dbReference>
<evidence type="ECO:0000256" key="3">
    <source>
        <dbReference type="ARBA" id="ARBA00022741"/>
    </source>
</evidence>
<keyword evidence="4" id="KW-0067">ATP-binding</keyword>
<evidence type="ECO:0000256" key="2">
    <source>
        <dbReference type="ARBA" id="ARBA00022490"/>
    </source>
</evidence>
<feature type="region of interest" description="Disordered" evidence="6">
    <location>
        <begin position="407"/>
        <end position="454"/>
    </location>
</feature>
<keyword evidence="2" id="KW-0963">Cytoplasm</keyword>
<evidence type="ECO:0000259" key="7">
    <source>
        <dbReference type="SMART" id="SM00129"/>
    </source>
</evidence>
<dbReference type="PANTHER" id="PTHR47969">
    <property type="entry name" value="CHROMOSOME-ASSOCIATED KINESIN KIF4A-RELATED"/>
    <property type="match status" value="1"/>
</dbReference>
<evidence type="ECO:0000313" key="9">
    <source>
        <dbReference type="Proteomes" id="UP000186817"/>
    </source>
</evidence>
<dbReference type="SUPFAM" id="SSF52540">
    <property type="entry name" value="P-loop containing nucleoside triphosphate hydrolases"/>
    <property type="match status" value="1"/>
</dbReference>
<evidence type="ECO:0000256" key="1">
    <source>
        <dbReference type="ARBA" id="ARBA00004496"/>
    </source>
</evidence>
<feature type="region of interest" description="Disordered" evidence="6">
    <location>
        <begin position="508"/>
        <end position="614"/>
    </location>
</feature>
<sequence>MQHGDGYLGMATLSGATESVTVRVVLMSGQDRVALLESGVKCKRPRPKGWPPPRVSRTQIERLVFATEDAGLKKVNLRSARLLLGEGVLEENDLLSQKVPDGAILQLLVLPRQHVVSILRCRPPTAKEQLAGAGCKDVLKLEPQQGRARATLGELLGYSTEVSLDLAIFQDAVFDLVLGTLSGHNAVVLLRGASRTGKQHTLFAADGLLEQSFNLLQERLFPRQENAAVSVEFFEVMNELVFDLLAYEEKVETGHRTRFQRDGETLVEGVPRRAVHSADEMRAYLAHGLRQREQLATGLMPTTAADQEHQFLLEDFLNTWLTEDPERLPGIRESKAKSLFKVPDEGPDSAVLQVLCHRYAMFPAGTKRKVLKDWASTEAGTMRAMANHALLLTRKDVDQVIDDSLNEAMQQDPNSPCSSLPASETDMDVDMVGDSDAPEEPMPLPIPNAGNKAMRPPIEAVQPELPSDLLPGLASQIQQNLSAQGPDDDLVQAQRQVREKTRIQAAAKVLSKDAETKQDKPAAKAKGRGRGRGRGRRQQEPKEQEPSSEQAPMEQEPSNEQAPKEQEPSSEQAPKEQEPSTVEQESDNNETTKPKKPVMEKKASKSTPEDSPYAAQWQTKALELKEAGIPIPATFHGQTKSFTIPPSHAVWHENQLYVIRSMVEYQGIKINNKNPKGSTVSQRKHGGWARAWELAQVVAGWVRAS</sequence>
<evidence type="ECO:0000313" key="8">
    <source>
        <dbReference type="EMBL" id="OLQ07184.1"/>
    </source>
</evidence>
<dbReference type="GO" id="GO:0005737">
    <property type="term" value="C:cytoplasm"/>
    <property type="evidence" value="ECO:0007669"/>
    <property type="project" value="UniProtKB-SubCell"/>
</dbReference>
<comment type="caution">
    <text evidence="8">The sequence shown here is derived from an EMBL/GenBank/DDBJ whole genome shotgun (WGS) entry which is preliminary data.</text>
</comment>
<dbReference type="GO" id="GO:0051231">
    <property type="term" value="P:spindle elongation"/>
    <property type="evidence" value="ECO:0007669"/>
    <property type="project" value="TreeGrafter"/>
</dbReference>
<feature type="compositionally biased region" description="Basic and acidic residues" evidence="6">
    <location>
        <begin position="510"/>
        <end position="522"/>
    </location>
</feature>
<keyword evidence="5" id="KW-0175">Coiled coil</keyword>
<dbReference type="GO" id="GO:0005875">
    <property type="term" value="C:microtubule associated complex"/>
    <property type="evidence" value="ECO:0007669"/>
    <property type="project" value="TreeGrafter"/>
</dbReference>
<dbReference type="PANTHER" id="PTHR47969:SF15">
    <property type="entry name" value="CHROMOSOME-ASSOCIATED KINESIN KIF4A-RELATED"/>
    <property type="match status" value="1"/>
</dbReference>